<evidence type="ECO:0000256" key="1">
    <source>
        <dbReference type="SAM" id="Phobius"/>
    </source>
</evidence>
<feature type="transmembrane region" description="Helical" evidence="1">
    <location>
        <begin position="12"/>
        <end position="34"/>
    </location>
</feature>
<proteinExistence type="predicted"/>
<accession>A0A134AKQ0</accession>
<comment type="caution">
    <text evidence="2">The sequence shown here is derived from an EMBL/GenBank/DDBJ whole genome shotgun (WGS) entry which is preliminary data.</text>
</comment>
<organism evidence="2 3">
    <name type="scientific">Aedoeadaptatus coxii</name>
    <dbReference type="NCBI Taxonomy" id="755172"/>
    <lineage>
        <taxon>Bacteria</taxon>
        <taxon>Bacillati</taxon>
        <taxon>Bacillota</taxon>
        <taxon>Tissierellia</taxon>
        <taxon>Tissierellales</taxon>
        <taxon>Peptoniphilaceae</taxon>
        <taxon>Aedoeadaptatus</taxon>
    </lineage>
</organism>
<dbReference type="Proteomes" id="UP000070442">
    <property type="component" value="Unassembled WGS sequence"/>
</dbReference>
<evidence type="ECO:0000313" key="3">
    <source>
        <dbReference type="Proteomes" id="UP000070442"/>
    </source>
</evidence>
<feature type="transmembrane region" description="Helical" evidence="1">
    <location>
        <begin position="96"/>
        <end position="118"/>
    </location>
</feature>
<sequence length="210" mass="23976">MNRKKNVVRLQKLLYVLEICMSILIIIGIIISIPDLIKYMTAIVVSGRSYSYDLYQAFLSHVLLMVIGLEFVAMLISHEEYQIIYIMTMVVARKMLVYGSDTMSLFIGVAAIAILFIVRKYFTLHKILANAGIAIFDSTTNIRSVNEHLVQDIETNKNTIGEHVRALFEEDHQSLQKGGVVEDDYYIYQIESINEDRIGLIALEEKHKGI</sequence>
<dbReference type="PATRIC" id="fig|755172.3.peg.292"/>
<keyword evidence="1" id="KW-0812">Transmembrane</keyword>
<name>A0A134AKQ0_9FIRM</name>
<evidence type="ECO:0008006" key="4">
    <source>
        <dbReference type="Google" id="ProtNLM"/>
    </source>
</evidence>
<dbReference type="AlphaFoldDB" id="A0A134AKQ0"/>
<keyword evidence="3" id="KW-1185">Reference proteome</keyword>
<dbReference type="EMBL" id="LSDG01000005">
    <property type="protein sequence ID" value="KXB68282.1"/>
    <property type="molecule type" value="Genomic_DNA"/>
</dbReference>
<dbReference type="STRING" id="755172.HMPREF1863_00305"/>
<keyword evidence="1" id="KW-0472">Membrane</keyword>
<keyword evidence="1" id="KW-1133">Transmembrane helix</keyword>
<dbReference type="RefSeq" id="WP_068366647.1">
    <property type="nucleotide sequence ID" value="NZ_CAIJCT010000016.1"/>
</dbReference>
<feature type="transmembrane region" description="Helical" evidence="1">
    <location>
        <begin position="54"/>
        <end position="76"/>
    </location>
</feature>
<gene>
    <name evidence="2" type="ORF">HMPREF1863_00305</name>
</gene>
<evidence type="ECO:0000313" key="2">
    <source>
        <dbReference type="EMBL" id="KXB68282.1"/>
    </source>
</evidence>
<protein>
    <recommendedName>
        <fullName evidence="4">Transporter-associated domain-containing protein</fullName>
    </recommendedName>
</protein>
<dbReference type="OrthoDB" id="1696956at2"/>
<reference evidence="3" key="1">
    <citation type="submission" date="2016-01" db="EMBL/GenBank/DDBJ databases">
        <authorList>
            <person name="Mitreva M."/>
            <person name="Pepin K.H."/>
            <person name="Mihindukulasuriya K.A."/>
            <person name="Fulton R."/>
            <person name="Fronick C."/>
            <person name="O'Laughlin M."/>
            <person name="Miner T."/>
            <person name="Herter B."/>
            <person name="Rosa B.A."/>
            <person name="Cordes M."/>
            <person name="Tomlinson C."/>
            <person name="Wollam A."/>
            <person name="Palsikar V.B."/>
            <person name="Mardis E.R."/>
            <person name="Wilson R.K."/>
        </authorList>
    </citation>
    <scope>NUCLEOTIDE SEQUENCE [LARGE SCALE GENOMIC DNA]</scope>
    <source>
        <strain evidence="3">DNF00729</strain>
    </source>
</reference>